<feature type="domain" description="RNA polymerase sigma-70 region 2" evidence="6">
    <location>
        <begin position="58"/>
        <end position="120"/>
    </location>
</feature>
<keyword evidence="4" id="KW-0731">Sigma factor</keyword>
<comment type="similarity">
    <text evidence="1">Belongs to the sigma-70 factor family. ECF subfamily.</text>
</comment>
<dbReference type="Gene3D" id="1.10.1740.10">
    <property type="match status" value="1"/>
</dbReference>
<dbReference type="Pfam" id="PF08281">
    <property type="entry name" value="Sigma70_r4_2"/>
    <property type="match status" value="1"/>
</dbReference>
<dbReference type="InterPro" id="IPR013324">
    <property type="entry name" value="RNA_pol_sigma_r3/r4-like"/>
</dbReference>
<proteinExistence type="inferred from homology"/>
<evidence type="ECO:0000313" key="8">
    <source>
        <dbReference type="EMBL" id="QDI72594.1"/>
    </source>
</evidence>
<dbReference type="Proteomes" id="UP000316215">
    <property type="component" value="Chromosome"/>
</dbReference>
<dbReference type="NCBIfam" id="NF007214">
    <property type="entry name" value="PRK09636.1"/>
    <property type="match status" value="1"/>
</dbReference>
<keyword evidence="3" id="KW-0805">Transcription regulation</keyword>
<dbReference type="PANTHER" id="PTHR30173">
    <property type="entry name" value="SIGMA 19 FACTOR"/>
    <property type="match status" value="1"/>
</dbReference>
<evidence type="ECO:0000256" key="5">
    <source>
        <dbReference type="ARBA" id="ARBA00023163"/>
    </source>
</evidence>
<comment type="subunit">
    <text evidence="2">Interacts transiently with the RNA polymerase catalytic core formed by RpoA, RpoB, RpoC and RpoZ (2 alpha, 1 beta, 1 beta' and 1 omega subunit) to form the RNA polymerase holoenzyme that can initiate transcription.</text>
</comment>
<dbReference type="GO" id="GO:0006352">
    <property type="term" value="P:DNA-templated transcription initiation"/>
    <property type="evidence" value="ECO:0007669"/>
    <property type="project" value="InterPro"/>
</dbReference>
<dbReference type="NCBIfam" id="TIGR02957">
    <property type="entry name" value="SigX4"/>
    <property type="match status" value="1"/>
</dbReference>
<dbReference type="InterPro" id="IPR014284">
    <property type="entry name" value="RNA_pol_sigma-70_dom"/>
</dbReference>
<name>A0A514JYW3_9ACTN</name>
<dbReference type="SUPFAM" id="SSF54427">
    <property type="entry name" value="NTF2-like"/>
    <property type="match status" value="1"/>
</dbReference>
<reference evidence="8 9" key="1">
    <citation type="submission" date="2017-07" db="EMBL/GenBank/DDBJ databases">
        <title>The Complete Genome of Streptomyces asterosporus-ZSY.</title>
        <authorList>
            <person name="Zhang S."/>
        </authorList>
    </citation>
    <scope>NUCLEOTIDE SEQUENCE [LARGE SCALE GENOMIC DNA]</scope>
    <source>
        <strain evidence="8 9">DSM 41452</strain>
    </source>
</reference>
<dbReference type="SUPFAM" id="SSF88659">
    <property type="entry name" value="Sigma3 and sigma4 domains of RNA polymerase sigma factors"/>
    <property type="match status" value="1"/>
</dbReference>
<accession>A0A514JYW3</accession>
<dbReference type="InterPro" id="IPR014303">
    <property type="entry name" value="RNA_pol_sigma-70_ECF"/>
</dbReference>
<evidence type="ECO:0000259" key="7">
    <source>
        <dbReference type="Pfam" id="PF08281"/>
    </source>
</evidence>
<evidence type="ECO:0000313" key="9">
    <source>
        <dbReference type="Proteomes" id="UP000316215"/>
    </source>
</evidence>
<dbReference type="NCBIfam" id="TIGR02937">
    <property type="entry name" value="sigma70-ECF"/>
    <property type="match status" value="1"/>
</dbReference>
<dbReference type="PANTHER" id="PTHR30173:SF36">
    <property type="entry name" value="ECF RNA POLYMERASE SIGMA FACTOR SIGJ"/>
    <property type="match status" value="1"/>
</dbReference>
<evidence type="ECO:0000259" key="6">
    <source>
        <dbReference type="Pfam" id="PF04542"/>
    </source>
</evidence>
<dbReference type="InterPro" id="IPR052704">
    <property type="entry name" value="ECF_Sigma-70_Domain"/>
</dbReference>
<dbReference type="InterPro" id="IPR036388">
    <property type="entry name" value="WH-like_DNA-bd_sf"/>
</dbReference>
<keyword evidence="5" id="KW-0804">Transcription</keyword>
<evidence type="ECO:0000256" key="4">
    <source>
        <dbReference type="ARBA" id="ARBA00023082"/>
    </source>
</evidence>
<dbReference type="Gene3D" id="3.10.450.50">
    <property type="match status" value="1"/>
</dbReference>
<dbReference type="InterPro" id="IPR032710">
    <property type="entry name" value="NTF2-like_dom_sf"/>
</dbReference>
<keyword evidence="9" id="KW-1185">Reference proteome</keyword>
<dbReference type="AlphaFoldDB" id="A0A514JYW3"/>
<dbReference type="EMBL" id="CP022310">
    <property type="protein sequence ID" value="QDI72594.1"/>
    <property type="molecule type" value="Genomic_DNA"/>
</dbReference>
<sequence length="340" mass="36978">MSQKSGDRRPVRVTVIDDEQAGAAVSGEYGEYGGCDGDAAGRHTGGGRTGPATEAFITHRNLLFTVAYEMLGSAADAEDVLQETWLRWADVDLDTVRDRRAYLVRITTRQALTRLRTLGRRKESYVGSWLPEPLLTAPDVAEDVELADSVSMAMMLVMETLTPTERAVFVLREVFDLDYDEIAEAVDKTPAAVRQIAHRARAHVAARRPRGAVSRAETEEALDAFRRAVETGDLQGLLDILAPEVVLLGDGGGIRQAVLRPVVGSDKVARLLVAGRDRIPVGTTMHTAQVNGHPALVLRVDGEVDTVVALRLDGGLVTGLYAVRNPEKLSYMLRETALSR</sequence>
<evidence type="ECO:0000256" key="2">
    <source>
        <dbReference type="ARBA" id="ARBA00011344"/>
    </source>
</evidence>
<dbReference type="InterPro" id="IPR013249">
    <property type="entry name" value="RNA_pol_sigma70_r4_t2"/>
</dbReference>
<dbReference type="SUPFAM" id="SSF88946">
    <property type="entry name" value="Sigma2 domain of RNA polymerase sigma factors"/>
    <property type="match status" value="1"/>
</dbReference>
<dbReference type="InterPro" id="IPR013325">
    <property type="entry name" value="RNA_pol_sigma_r2"/>
</dbReference>
<evidence type="ECO:0000256" key="3">
    <source>
        <dbReference type="ARBA" id="ARBA00023015"/>
    </source>
</evidence>
<dbReference type="KEGG" id="sast:CD934_30785"/>
<feature type="domain" description="RNA polymerase sigma factor 70 region 4 type 2" evidence="7">
    <location>
        <begin position="152"/>
        <end position="203"/>
    </location>
</feature>
<protein>
    <submittedName>
        <fullName evidence="8">RNA polymerase subunit sigma-24</fullName>
    </submittedName>
</protein>
<dbReference type="GO" id="GO:0003677">
    <property type="term" value="F:DNA binding"/>
    <property type="evidence" value="ECO:0007669"/>
    <property type="project" value="InterPro"/>
</dbReference>
<dbReference type="GO" id="GO:0016987">
    <property type="term" value="F:sigma factor activity"/>
    <property type="evidence" value="ECO:0007669"/>
    <property type="project" value="UniProtKB-KW"/>
</dbReference>
<organism evidence="8 9">
    <name type="scientific">Streptomyces calvus</name>
    <dbReference type="NCBI Taxonomy" id="67282"/>
    <lineage>
        <taxon>Bacteria</taxon>
        <taxon>Bacillati</taxon>
        <taxon>Actinomycetota</taxon>
        <taxon>Actinomycetes</taxon>
        <taxon>Kitasatosporales</taxon>
        <taxon>Streptomycetaceae</taxon>
        <taxon>Streptomyces</taxon>
    </lineage>
</organism>
<dbReference type="Pfam" id="PF04542">
    <property type="entry name" value="Sigma70_r2"/>
    <property type="match status" value="1"/>
</dbReference>
<dbReference type="Gene3D" id="1.10.10.10">
    <property type="entry name" value="Winged helix-like DNA-binding domain superfamily/Winged helix DNA-binding domain"/>
    <property type="match status" value="1"/>
</dbReference>
<dbReference type="InterPro" id="IPR007627">
    <property type="entry name" value="RNA_pol_sigma70_r2"/>
</dbReference>
<evidence type="ECO:0000256" key="1">
    <source>
        <dbReference type="ARBA" id="ARBA00010641"/>
    </source>
</evidence>
<gene>
    <name evidence="8" type="ORF">CD934_30785</name>
</gene>